<sequence>MKVGIIGNYGNNNGDEAILTGILKQLTEELTVHKEDIVIFSNHPENTWQRYGIKSVRLLHKKGNIASSIIATLRASYPIMKNLDLLIIGGGGLLMDMYKRDAPLYATLGILGHYAGCKVVVYGVGAGPIRTKIGAFFIKQLLKKAEQISVRDADSKALLTSLGIKKNIHIIGDPALFLSSSHQKELSSSIQKIAVTAVPYYSRRYWPTPDDMKYLDYISGMARNLDRLIQEKGASVTFFSTKYPQDVEVTKDIVSLMKYKDYTKMIDSNLHPDEIISICASHDLVIGTRLHSLILSIVAQTPVIGIGYHSKVQHFLSTIGQLECYIEMEKLLKNTDAIPAVVRQMESQWHQVQNEIQQISYQMKQEAAKGIELLNMTGEGKCQLKKS</sequence>
<evidence type="ECO:0000259" key="1">
    <source>
        <dbReference type="Pfam" id="PF04230"/>
    </source>
</evidence>
<dbReference type="RefSeq" id="WP_111644948.1">
    <property type="nucleotide sequence ID" value="NZ_QLMH01000005.1"/>
</dbReference>
<comment type="caution">
    <text evidence="2">The sequence shown here is derived from an EMBL/GenBank/DDBJ whole genome shotgun (WGS) entry which is preliminary data.</text>
</comment>
<accession>A0A327YGB5</accession>
<dbReference type="GO" id="GO:0016740">
    <property type="term" value="F:transferase activity"/>
    <property type="evidence" value="ECO:0007669"/>
    <property type="project" value="UniProtKB-KW"/>
</dbReference>
<dbReference type="PANTHER" id="PTHR36836:SF1">
    <property type="entry name" value="COLANIC ACID BIOSYNTHESIS PROTEIN WCAK"/>
    <property type="match status" value="1"/>
</dbReference>
<protein>
    <submittedName>
        <fullName evidence="2">Polysaccharide pyruvyl transferase CsaB</fullName>
    </submittedName>
</protein>
<dbReference type="OrthoDB" id="3199616at2"/>
<reference evidence="2 3" key="1">
    <citation type="submission" date="2018-06" db="EMBL/GenBank/DDBJ databases">
        <title>Genomic Encyclopedia of Type Strains, Phase III (KMG-III): the genomes of soil and plant-associated and newly described type strains.</title>
        <authorList>
            <person name="Whitman W."/>
        </authorList>
    </citation>
    <scope>NUCLEOTIDE SEQUENCE [LARGE SCALE GENOMIC DNA]</scope>
    <source>
        <strain evidence="2 3">CGMCC 1.8979</strain>
    </source>
</reference>
<dbReference type="AlphaFoldDB" id="A0A327YGB5"/>
<dbReference type="InterPro" id="IPR007345">
    <property type="entry name" value="Polysacch_pyruvyl_Trfase"/>
</dbReference>
<dbReference type="Pfam" id="PF04230">
    <property type="entry name" value="PS_pyruv_trans"/>
    <property type="match status" value="1"/>
</dbReference>
<evidence type="ECO:0000313" key="2">
    <source>
        <dbReference type="EMBL" id="RAK19903.1"/>
    </source>
</evidence>
<name>A0A327YGB5_9BACL</name>
<dbReference type="PANTHER" id="PTHR36836">
    <property type="entry name" value="COLANIC ACID BIOSYNTHESIS PROTEIN WCAK"/>
    <property type="match status" value="1"/>
</dbReference>
<keyword evidence="3" id="KW-1185">Reference proteome</keyword>
<organism evidence="2 3">
    <name type="scientific">Paranoxybacillus vitaminiphilus</name>
    <dbReference type="NCBI Taxonomy" id="581036"/>
    <lineage>
        <taxon>Bacteria</taxon>
        <taxon>Bacillati</taxon>
        <taxon>Bacillota</taxon>
        <taxon>Bacilli</taxon>
        <taxon>Bacillales</taxon>
        <taxon>Anoxybacillaceae</taxon>
        <taxon>Paranoxybacillus</taxon>
    </lineage>
</organism>
<keyword evidence="2" id="KW-0808">Transferase</keyword>
<feature type="domain" description="Polysaccharide pyruvyl transferase" evidence="1">
    <location>
        <begin position="14"/>
        <end position="310"/>
    </location>
</feature>
<dbReference type="EMBL" id="QLMH01000005">
    <property type="protein sequence ID" value="RAK19903.1"/>
    <property type="molecule type" value="Genomic_DNA"/>
</dbReference>
<evidence type="ECO:0000313" key="3">
    <source>
        <dbReference type="Proteomes" id="UP000248555"/>
    </source>
</evidence>
<gene>
    <name evidence="2" type="ORF">B0I26_10585</name>
</gene>
<proteinExistence type="predicted"/>
<dbReference type="Proteomes" id="UP000248555">
    <property type="component" value="Unassembled WGS sequence"/>
</dbReference>